<feature type="region of interest" description="Disordered" evidence="5">
    <location>
        <begin position="38"/>
        <end position="87"/>
    </location>
</feature>
<gene>
    <name evidence="6" type="ORF">PG999_006312</name>
</gene>
<dbReference type="SUPFAM" id="SSF46911">
    <property type="entry name" value="Ribosomal protein S18"/>
    <property type="match status" value="1"/>
</dbReference>
<dbReference type="GO" id="GO:0003735">
    <property type="term" value="F:structural constituent of ribosome"/>
    <property type="evidence" value="ECO:0007669"/>
    <property type="project" value="InterPro"/>
</dbReference>
<evidence type="ECO:0000256" key="5">
    <source>
        <dbReference type="SAM" id="MobiDB-lite"/>
    </source>
</evidence>
<evidence type="ECO:0000256" key="1">
    <source>
        <dbReference type="ARBA" id="ARBA00005589"/>
    </source>
</evidence>
<comment type="similarity">
    <text evidence="1">Belongs to the bacterial ribosomal protein bS18 family.</text>
</comment>
<dbReference type="GO" id="GO:0005763">
    <property type="term" value="C:mitochondrial small ribosomal subunit"/>
    <property type="evidence" value="ECO:0007669"/>
    <property type="project" value="TreeGrafter"/>
</dbReference>
<dbReference type="Proteomes" id="UP001392437">
    <property type="component" value="Unassembled WGS sequence"/>
</dbReference>
<accession>A0AAW0QTS7</accession>
<reference evidence="6 7" key="1">
    <citation type="submission" date="2023-01" db="EMBL/GenBank/DDBJ databases">
        <title>Analysis of 21 Apiospora genomes using comparative genomics revels a genus with tremendous synthesis potential of carbohydrate active enzymes and secondary metabolites.</title>
        <authorList>
            <person name="Sorensen T."/>
        </authorList>
    </citation>
    <scope>NUCLEOTIDE SEQUENCE [LARGE SCALE GENOMIC DNA]</scope>
    <source>
        <strain evidence="6 7">CBS 117206</strain>
    </source>
</reference>
<dbReference type="AlphaFoldDB" id="A0AAW0QTS7"/>
<organism evidence="6 7">
    <name type="scientific">Apiospora kogelbergensis</name>
    <dbReference type="NCBI Taxonomy" id="1337665"/>
    <lineage>
        <taxon>Eukaryota</taxon>
        <taxon>Fungi</taxon>
        <taxon>Dikarya</taxon>
        <taxon>Ascomycota</taxon>
        <taxon>Pezizomycotina</taxon>
        <taxon>Sordariomycetes</taxon>
        <taxon>Xylariomycetidae</taxon>
        <taxon>Amphisphaeriales</taxon>
        <taxon>Apiosporaceae</taxon>
        <taxon>Apiospora</taxon>
    </lineage>
</organism>
<dbReference type="EMBL" id="JAQQWP010000006">
    <property type="protein sequence ID" value="KAK8114243.1"/>
    <property type="molecule type" value="Genomic_DNA"/>
</dbReference>
<feature type="compositionally biased region" description="Low complexity" evidence="5">
    <location>
        <begin position="46"/>
        <end position="56"/>
    </location>
</feature>
<dbReference type="GO" id="GO:0070181">
    <property type="term" value="F:small ribosomal subunit rRNA binding"/>
    <property type="evidence" value="ECO:0007669"/>
    <property type="project" value="TreeGrafter"/>
</dbReference>
<protein>
    <recommendedName>
        <fullName evidence="4">Small ribosomal subunit protein bS18m</fullName>
    </recommendedName>
</protein>
<evidence type="ECO:0000256" key="3">
    <source>
        <dbReference type="ARBA" id="ARBA00023274"/>
    </source>
</evidence>
<sequence length="229" mass="26116">MPPRIPFLSAFKQPASSNFFRGQVCQFSQRAPLLDLRRDVPSSPASSVLNLDSPSSSKRRGAMNSTEGASDIFNSFNMSRRTQTPTGERKVVGELRGKNISEDYRRQMPRRWREGELYAPRDLSEVEAAKWRKMTSVQRDLVDLLGLRPLDMYSNFSVVSEYMTVHGRIKKRFQNGLTPKNQRKVAKMIRRSIALGIHPSVHRHPELLMRAGHMTAQQTEAKGKRGSFL</sequence>
<comment type="caution">
    <text evidence="6">The sequence shown here is derived from an EMBL/GenBank/DDBJ whole genome shotgun (WGS) entry which is preliminary data.</text>
</comment>
<keyword evidence="3" id="KW-0687">Ribonucleoprotein</keyword>
<dbReference type="InterPro" id="IPR001648">
    <property type="entry name" value="Ribosomal_bS18"/>
</dbReference>
<dbReference type="InterPro" id="IPR036870">
    <property type="entry name" value="Ribosomal_bS18_sf"/>
</dbReference>
<evidence type="ECO:0000313" key="6">
    <source>
        <dbReference type="EMBL" id="KAK8114243.1"/>
    </source>
</evidence>
<feature type="compositionally biased region" description="Polar residues" evidence="5">
    <location>
        <begin position="63"/>
        <end position="86"/>
    </location>
</feature>
<dbReference type="PANTHER" id="PTHR13479">
    <property type="entry name" value="30S RIBOSOMAL PROTEIN S18"/>
    <property type="match status" value="1"/>
</dbReference>
<name>A0AAW0QTS7_9PEZI</name>
<dbReference type="Pfam" id="PF01084">
    <property type="entry name" value="Ribosomal_S18"/>
    <property type="match status" value="1"/>
</dbReference>
<evidence type="ECO:0000313" key="7">
    <source>
        <dbReference type="Proteomes" id="UP001392437"/>
    </source>
</evidence>
<keyword evidence="7" id="KW-1185">Reference proteome</keyword>
<proteinExistence type="inferred from homology"/>
<dbReference type="GO" id="GO:0032543">
    <property type="term" value="P:mitochondrial translation"/>
    <property type="evidence" value="ECO:0007669"/>
    <property type="project" value="TreeGrafter"/>
</dbReference>
<dbReference type="Gene3D" id="4.10.640.10">
    <property type="entry name" value="Ribosomal protein S18"/>
    <property type="match status" value="1"/>
</dbReference>
<evidence type="ECO:0000256" key="2">
    <source>
        <dbReference type="ARBA" id="ARBA00022980"/>
    </source>
</evidence>
<evidence type="ECO:0000256" key="4">
    <source>
        <dbReference type="ARBA" id="ARBA00035264"/>
    </source>
</evidence>
<dbReference type="PANTHER" id="PTHR13479:SF40">
    <property type="entry name" value="SMALL RIBOSOMAL SUBUNIT PROTEIN BS18M"/>
    <property type="match status" value="1"/>
</dbReference>
<keyword evidence="2" id="KW-0689">Ribosomal protein</keyword>